<gene>
    <name evidence="2" type="ORF">SNEC2469_LOCUS27846</name>
</gene>
<dbReference type="InterPro" id="IPR051240">
    <property type="entry name" value="Mito_RNA-Proc/Resp"/>
</dbReference>
<evidence type="ECO:0008006" key="4">
    <source>
        <dbReference type="Google" id="ProtNLM"/>
    </source>
</evidence>
<keyword evidence="3" id="KW-1185">Reference proteome</keyword>
<name>A0A813AGB2_9DINO</name>
<dbReference type="PANTHER" id="PTHR47933:SF11">
    <property type="entry name" value="PENTATRICOPEPTIDE REPEAT-CONTAINING PROTEIN 2"/>
    <property type="match status" value="1"/>
</dbReference>
<sequence length="428" mass="48272">MAVANQLYHMARARKWEQCLSTLGTMRDRCTSVDIVDFNICIHACRHHWEHALSCFRHARQQSLQPTVRTFGSLCAALGVGHRWVQVLALLQHVPCTWDNTDVLTNVVLGVFKKAHRWDLALELCAGWKIAKTVDSVGMMELVGACSKSFRWQEALALACPNKEPKLQVYNWLLYGFRGGACWQAGIALLDHAASRRVAANAISHRHLMFLLDGAPWQQAVQLLQDSCGWSQRWREVDAETIVLATAAMECQHRPVENLHIFGQIVYHKLHMHARNGSAAFTSKGAHDITILHDSWVKAGWTSLLEPAWCRHFLSPASVSLRMKRFVQPSAMCRLSHTTLENAHVVPSFVARLVTEVNSLRGASRWRTTWWMQAQLALRPLFAESRVLRRADAGTVRAWIGYVLMLPESAVSMRDELTFEAKPSGTSA</sequence>
<dbReference type="AlphaFoldDB" id="A0A813AGB2"/>
<dbReference type="InterPro" id="IPR011990">
    <property type="entry name" value="TPR-like_helical_dom_sf"/>
</dbReference>
<protein>
    <recommendedName>
        <fullName evidence="4">Pentatricopeptide repeat-containing protein, chloroplastic</fullName>
    </recommendedName>
</protein>
<proteinExistence type="predicted"/>
<dbReference type="Proteomes" id="UP000601435">
    <property type="component" value="Unassembled WGS sequence"/>
</dbReference>
<organism evidence="2 3">
    <name type="scientific">Symbiodinium necroappetens</name>
    <dbReference type="NCBI Taxonomy" id="1628268"/>
    <lineage>
        <taxon>Eukaryota</taxon>
        <taxon>Sar</taxon>
        <taxon>Alveolata</taxon>
        <taxon>Dinophyceae</taxon>
        <taxon>Suessiales</taxon>
        <taxon>Symbiodiniaceae</taxon>
        <taxon>Symbiodinium</taxon>
    </lineage>
</organism>
<reference evidence="2" key="1">
    <citation type="submission" date="2021-02" db="EMBL/GenBank/DDBJ databases">
        <authorList>
            <person name="Dougan E. K."/>
            <person name="Rhodes N."/>
            <person name="Thang M."/>
            <person name="Chan C."/>
        </authorList>
    </citation>
    <scope>NUCLEOTIDE SEQUENCE</scope>
</reference>
<dbReference type="PANTHER" id="PTHR47933">
    <property type="entry name" value="PENTATRICOPEPTIDE REPEAT-CONTAINING PROTEIN 1, MITOCHONDRIAL"/>
    <property type="match status" value="1"/>
</dbReference>
<comment type="caution">
    <text evidence="2">The sequence shown here is derived from an EMBL/GenBank/DDBJ whole genome shotgun (WGS) entry which is preliminary data.</text>
</comment>
<dbReference type="EMBL" id="CAJNJA010059386">
    <property type="protein sequence ID" value="CAE7867509.1"/>
    <property type="molecule type" value="Genomic_DNA"/>
</dbReference>
<keyword evidence="1" id="KW-0677">Repeat</keyword>
<dbReference type="GO" id="GO:0003729">
    <property type="term" value="F:mRNA binding"/>
    <property type="evidence" value="ECO:0007669"/>
    <property type="project" value="TreeGrafter"/>
</dbReference>
<accession>A0A813AGB2</accession>
<evidence type="ECO:0000313" key="3">
    <source>
        <dbReference type="Proteomes" id="UP000601435"/>
    </source>
</evidence>
<evidence type="ECO:0000313" key="2">
    <source>
        <dbReference type="EMBL" id="CAE7867509.1"/>
    </source>
</evidence>
<evidence type="ECO:0000256" key="1">
    <source>
        <dbReference type="ARBA" id="ARBA00022737"/>
    </source>
</evidence>
<dbReference type="OrthoDB" id="428794at2759"/>
<dbReference type="Gene3D" id="1.25.40.10">
    <property type="entry name" value="Tetratricopeptide repeat domain"/>
    <property type="match status" value="1"/>
</dbReference>